<proteinExistence type="predicted"/>
<evidence type="ECO:0000313" key="2">
    <source>
        <dbReference type="EMBL" id="MFC5712123.1"/>
    </source>
</evidence>
<evidence type="ECO:0000256" key="1">
    <source>
        <dbReference type="SAM" id="MobiDB-lite"/>
    </source>
</evidence>
<protein>
    <submittedName>
        <fullName evidence="2">DUF6115 domain-containing protein</fullName>
    </submittedName>
</protein>
<keyword evidence="3" id="KW-1185">Reference proteome</keyword>
<dbReference type="Proteomes" id="UP001596142">
    <property type="component" value="Unassembled WGS sequence"/>
</dbReference>
<name>A0ABW0YNS6_9BACI</name>
<feature type="compositionally biased region" description="Basic and acidic residues" evidence="1">
    <location>
        <begin position="1"/>
        <end position="55"/>
    </location>
</feature>
<sequence length="107" mass="12264">MKEDNERLLKELEQKTPRSDATHHDPGNRKAGNNEKDSKRIESSRPDHDSFHKEMGMPYIPNQKDKVVQSPAAKALSLFSKGLDRDEIAKELDMGKGEVELLLKFYK</sequence>
<evidence type="ECO:0000313" key="3">
    <source>
        <dbReference type="Proteomes" id="UP001596142"/>
    </source>
</evidence>
<organism evidence="2 3">
    <name type="scientific">Thalassorhabdus alkalitolerans</name>
    <dbReference type="NCBI Taxonomy" id="2282697"/>
    <lineage>
        <taxon>Bacteria</taxon>
        <taxon>Bacillati</taxon>
        <taxon>Bacillota</taxon>
        <taxon>Bacilli</taxon>
        <taxon>Bacillales</taxon>
        <taxon>Bacillaceae</taxon>
        <taxon>Thalassorhabdus</taxon>
    </lineage>
</organism>
<dbReference type="InterPro" id="IPR046118">
    <property type="entry name" value="DUF6115"/>
</dbReference>
<reference evidence="3" key="1">
    <citation type="journal article" date="2019" name="Int. J. Syst. Evol. Microbiol.">
        <title>The Global Catalogue of Microorganisms (GCM) 10K type strain sequencing project: providing services to taxonomists for standard genome sequencing and annotation.</title>
        <authorList>
            <consortium name="The Broad Institute Genomics Platform"/>
            <consortium name="The Broad Institute Genome Sequencing Center for Infectious Disease"/>
            <person name="Wu L."/>
            <person name="Ma J."/>
        </authorList>
    </citation>
    <scope>NUCLEOTIDE SEQUENCE [LARGE SCALE GENOMIC DNA]</scope>
    <source>
        <strain evidence="3">CECT 7184</strain>
    </source>
</reference>
<dbReference type="Pfam" id="PF19610">
    <property type="entry name" value="DUF6115"/>
    <property type="match status" value="1"/>
</dbReference>
<accession>A0ABW0YNS6</accession>
<dbReference type="EMBL" id="JBHSOZ010000003">
    <property type="protein sequence ID" value="MFC5712123.1"/>
    <property type="molecule type" value="Genomic_DNA"/>
</dbReference>
<comment type="caution">
    <text evidence="2">The sequence shown here is derived from an EMBL/GenBank/DDBJ whole genome shotgun (WGS) entry which is preliminary data.</text>
</comment>
<feature type="region of interest" description="Disordered" evidence="1">
    <location>
        <begin position="1"/>
        <end position="58"/>
    </location>
</feature>
<gene>
    <name evidence="2" type="ORF">ACFPU1_04975</name>
</gene>